<protein>
    <submittedName>
        <fullName evidence="1">Uncharacterized protein</fullName>
    </submittedName>
</protein>
<dbReference type="Proteomes" id="UP000324800">
    <property type="component" value="Unassembled WGS sequence"/>
</dbReference>
<reference evidence="1 2" key="1">
    <citation type="submission" date="2019-03" db="EMBL/GenBank/DDBJ databases">
        <title>Single cell metagenomics reveals metabolic interactions within the superorganism composed of flagellate Streblomastix strix and complex community of Bacteroidetes bacteria on its surface.</title>
        <authorList>
            <person name="Treitli S.C."/>
            <person name="Kolisko M."/>
            <person name="Husnik F."/>
            <person name="Keeling P."/>
            <person name="Hampl V."/>
        </authorList>
    </citation>
    <scope>NUCLEOTIDE SEQUENCE [LARGE SCALE GENOMIC DNA]</scope>
    <source>
        <strain evidence="1">ST1C</strain>
    </source>
</reference>
<proteinExistence type="predicted"/>
<accession>A0A5J4WZ08</accession>
<evidence type="ECO:0000313" key="1">
    <source>
        <dbReference type="EMBL" id="KAA6399706.1"/>
    </source>
</evidence>
<organism evidence="1 2">
    <name type="scientific">Streblomastix strix</name>
    <dbReference type="NCBI Taxonomy" id="222440"/>
    <lineage>
        <taxon>Eukaryota</taxon>
        <taxon>Metamonada</taxon>
        <taxon>Preaxostyla</taxon>
        <taxon>Oxymonadida</taxon>
        <taxon>Streblomastigidae</taxon>
        <taxon>Streblomastix</taxon>
    </lineage>
</organism>
<dbReference type="EMBL" id="SNRW01000698">
    <property type="protein sequence ID" value="KAA6399706.1"/>
    <property type="molecule type" value="Genomic_DNA"/>
</dbReference>
<comment type="caution">
    <text evidence="1">The sequence shown here is derived from an EMBL/GenBank/DDBJ whole genome shotgun (WGS) entry which is preliminary data.</text>
</comment>
<gene>
    <name evidence="1" type="ORF">EZS28_004766</name>
</gene>
<dbReference type="AlphaFoldDB" id="A0A5J4WZ08"/>
<evidence type="ECO:0000313" key="2">
    <source>
        <dbReference type="Proteomes" id="UP000324800"/>
    </source>
</evidence>
<name>A0A5J4WZ08_9EUKA</name>
<sequence length="103" mass="12022">MDTPKLIQVGYAAFWNGELEEIPDDTNDDGEDIFIIPTEQDIKDAKQKRDEKRAKEQRQYETDMVKIKARKKSTFAEGKTVADARLLSYEFQNDLDDYVIEDE</sequence>